<dbReference type="Proteomes" id="UP001313282">
    <property type="component" value="Unassembled WGS sequence"/>
</dbReference>
<feature type="signal peptide" evidence="5">
    <location>
        <begin position="1"/>
        <end position="17"/>
    </location>
</feature>
<keyword evidence="4" id="KW-0812">Transmembrane</keyword>
<keyword evidence="5" id="KW-0732">Signal</keyword>
<feature type="compositionally biased region" description="Low complexity" evidence="3">
    <location>
        <begin position="770"/>
        <end position="797"/>
    </location>
</feature>
<dbReference type="InterPro" id="IPR011043">
    <property type="entry name" value="Gal_Oxase/kelch_b-propeller"/>
</dbReference>
<feature type="region of interest" description="Disordered" evidence="3">
    <location>
        <begin position="553"/>
        <end position="576"/>
    </location>
</feature>
<dbReference type="PANTHER" id="PTHR46228">
    <property type="entry name" value="KELCH DOMAIN-CONTAINING PROTEIN"/>
    <property type="match status" value="1"/>
</dbReference>
<organism evidence="6 7">
    <name type="scientific">Orbilia javanica</name>
    <dbReference type="NCBI Taxonomy" id="47235"/>
    <lineage>
        <taxon>Eukaryota</taxon>
        <taxon>Fungi</taxon>
        <taxon>Dikarya</taxon>
        <taxon>Ascomycota</taxon>
        <taxon>Pezizomycotina</taxon>
        <taxon>Orbiliomycetes</taxon>
        <taxon>Orbiliales</taxon>
        <taxon>Orbiliaceae</taxon>
        <taxon>Orbilia</taxon>
    </lineage>
</organism>
<dbReference type="SUPFAM" id="SSF50965">
    <property type="entry name" value="Galactose oxidase, central domain"/>
    <property type="match status" value="1"/>
</dbReference>
<keyword evidence="4" id="KW-1133">Transmembrane helix</keyword>
<feature type="region of interest" description="Disordered" evidence="3">
    <location>
        <begin position="759"/>
        <end position="829"/>
    </location>
</feature>
<name>A0AAN8N4H2_9PEZI</name>
<evidence type="ECO:0000256" key="3">
    <source>
        <dbReference type="SAM" id="MobiDB-lite"/>
    </source>
</evidence>
<comment type="caution">
    <text evidence="6">The sequence shown here is derived from an EMBL/GenBank/DDBJ whole genome shotgun (WGS) entry which is preliminary data.</text>
</comment>
<keyword evidence="1" id="KW-0880">Kelch repeat</keyword>
<feature type="region of interest" description="Disordered" evidence="3">
    <location>
        <begin position="651"/>
        <end position="673"/>
    </location>
</feature>
<keyword evidence="7" id="KW-1185">Reference proteome</keyword>
<keyword evidence="4" id="KW-0472">Membrane</keyword>
<feature type="transmembrane region" description="Helical" evidence="4">
    <location>
        <begin position="518"/>
        <end position="543"/>
    </location>
</feature>
<dbReference type="Gene3D" id="2.120.10.80">
    <property type="entry name" value="Kelch-type beta propeller"/>
    <property type="match status" value="1"/>
</dbReference>
<keyword evidence="2" id="KW-0677">Repeat</keyword>
<evidence type="ECO:0000313" key="7">
    <source>
        <dbReference type="Proteomes" id="UP001313282"/>
    </source>
</evidence>
<dbReference type="PANTHER" id="PTHR46228:SF2">
    <property type="entry name" value="KELCH REPEAT PROTEIN (AFU_ORTHOLOGUE AFUA_4G14350)"/>
    <property type="match status" value="1"/>
</dbReference>
<dbReference type="EMBL" id="JAVHNR010000002">
    <property type="protein sequence ID" value="KAK6350870.1"/>
    <property type="molecule type" value="Genomic_DNA"/>
</dbReference>
<dbReference type="InterPro" id="IPR015915">
    <property type="entry name" value="Kelch-typ_b-propeller"/>
</dbReference>
<reference evidence="6 7" key="1">
    <citation type="submission" date="2019-10" db="EMBL/GenBank/DDBJ databases">
        <authorList>
            <person name="Palmer J.M."/>
        </authorList>
    </citation>
    <scope>NUCLEOTIDE SEQUENCE [LARGE SCALE GENOMIC DNA]</scope>
    <source>
        <strain evidence="6 7">TWF718</strain>
    </source>
</reference>
<protein>
    <submittedName>
        <fullName evidence="6">Uncharacterized protein</fullName>
    </submittedName>
</protein>
<evidence type="ECO:0000313" key="6">
    <source>
        <dbReference type="EMBL" id="KAK6350870.1"/>
    </source>
</evidence>
<evidence type="ECO:0000256" key="5">
    <source>
        <dbReference type="SAM" id="SignalP"/>
    </source>
</evidence>
<feature type="chain" id="PRO_5042813978" evidence="5">
    <location>
        <begin position="18"/>
        <end position="829"/>
    </location>
</feature>
<proteinExistence type="predicted"/>
<accession>A0AAN8N4H2</accession>
<evidence type="ECO:0000256" key="1">
    <source>
        <dbReference type="ARBA" id="ARBA00022441"/>
    </source>
</evidence>
<feature type="compositionally biased region" description="Low complexity" evidence="3">
    <location>
        <begin position="819"/>
        <end position="829"/>
    </location>
</feature>
<sequence length="829" mass="89392">MVRRGFVFAALPALGHALVVPTADMGISKREIGPLERREIGIRAMCSWELPSSAIIRDQLYINGGRLKRANITGTGAPQIEVNDIPTLSYYLNLGTGFNITEVPFQTVDTPFAQVTNGFMAANDNSFWLYGGLLADTDSIQSFPAADNVQVYDVYRQGPERIWQQGWQVGPILSNDVNRYVAGGAGVNVRELNTTYYFSGARHKNWGEIRGPDARPRYSPNVTSSQFISADLTEQVRTKWTNTTLPSPARPRVDAEMVYVPAGKLGALIVIGGVTRSEWQIQVPGEDPDVYQAAVESAIETGPSFLQTVDVYDINDKKWYLQNTTGDIPPTGLAQFCTTVASSEDGKSHHIYIYGGYPGQSLTRPITYYDTVYVLSVPAFEWIKVLDGSPTTARKGHKCVKPLPDQMFIVGGAPSSSSRCIDIVRILNLNKLEFVSEYTPSTYEAYKVPQAIRDVVGGDENGSATKTASRWAAPTLEAMFVTESPPQRAATFYPYPSQPADSTPTISIIQTKSETPKFVYPVVAVCIVVVLAIIGGCIAFFCIRRRRRRQAAKDAGNEQFQNQNSEKDTKGVAYPEYPADPAQGYGSYGSVSTIAPAYATGDQYSGQPQIVFELPAEPKGPVELDAGAVDYSKLGVIDENRANDAFSIVPTPATERSDPISAASRNASTRTRRSVFSEATSPIDHIPGSVSPLTPDPEIAGNPGETPITPAEFSWWRKQSFRGGAVARKLSNFSIRTLSRTNTGISRSDTTGAALPVSQPAAQAANISNTPPTTVVPTTAPTSVTPPATTAQEQATTISAEPTNNATGEAAPVPPPAPATTTTTTTNTN</sequence>
<evidence type="ECO:0000256" key="4">
    <source>
        <dbReference type="SAM" id="Phobius"/>
    </source>
</evidence>
<dbReference type="AlphaFoldDB" id="A0AAN8N4H2"/>
<gene>
    <name evidence="6" type="ORF">TWF718_004052</name>
</gene>
<evidence type="ECO:0000256" key="2">
    <source>
        <dbReference type="ARBA" id="ARBA00022737"/>
    </source>
</evidence>